<evidence type="ECO:0000256" key="5">
    <source>
        <dbReference type="ARBA" id="ARBA00022741"/>
    </source>
</evidence>
<evidence type="ECO:0000256" key="10">
    <source>
        <dbReference type="HAMAP-Rule" id="MF_00583"/>
    </source>
</evidence>
<dbReference type="InterPro" id="IPR000836">
    <property type="entry name" value="PRTase_dom"/>
</dbReference>
<evidence type="ECO:0000256" key="1">
    <source>
        <dbReference type="ARBA" id="ARBA00022490"/>
    </source>
</evidence>
<feature type="active site" evidence="10">
    <location>
        <position position="180"/>
    </location>
</feature>
<feature type="binding site" evidence="10">
    <location>
        <position position="206"/>
    </location>
    <ligand>
        <name>D-ribose 5-phosphate</name>
        <dbReference type="ChEBI" id="CHEBI:78346"/>
    </ligand>
</feature>
<feature type="binding site" evidence="10">
    <location>
        <position position="182"/>
    </location>
    <ligand>
        <name>D-ribose 5-phosphate</name>
        <dbReference type="ChEBI" id="CHEBI:78346"/>
    </ligand>
</feature>
<feature type="binding site" evidence="10">
    <location>
        <position position="118"/>
    </location>
    <ligand>
        <name>Mg(2+)</name>
        <dbReference type="ChEBI" id="CHEBI:18420"/>
        <label>1</label>
    </ligand>
</feature>
<dbReference type="NCBIfam" id="NF002095">
    <property type="entry name" value="PRK00934.1"/>
    <property type="match status" value="1"/>
</dbReference>
<comment type="caution">
    <text evidence="13">The sequence shown here is derived from an EMBL/GenBank/DDBJ whole genome shotgun (WGS) entry which is preliminary data.</text>
</comment>
<dbReference type="GO" id="GO:0006015">
    <property type="term" value="P:5-phosphoribose 1-diphosphate biosynthetic process"/>
    <property type="evidence" value="ECO:0007669"/>
    <property type="project" value="UniProtKB-UniRule"/>
</dbReference>
<keyword evidence="2 10" id="KW-0808">Transferase</keyword>
<dbReference type="GO" id="GO:0016301">
    <property type="term" value="F:kinase activity"/>
    <property type="evidence" value="ECO:0007669"/>
    <property type="project" value="UniProtKB-KW"/>
</dbReference>
<dbReference type="GO" id="GO:0005737">
    <property type="term" value="C:cytoplasm"/>
    <property type="evidence" value="ECO:0007669"/>
    <property type="project" value="UniProtKB-SubCell"/>
</dbReference>
<feature type="domain" description="Phosphoribosyltransferase" evidence="11">
    <location>
        <begin position="125"/>
        <end position="235"/>
    </location>
</feature>
<evidence type="ECO:0000256" key="7">
    <source>
        <dbReference type="ARBA" id="ARBA00022840"/>
    </source>
</evidence>
<evidence type="ECO:0000313" key="14">
    <source>
        <dbReference type="Proteomes" id="UP000610373"/>
    </source>
</evidence>
<evidence type="ECO:0000259" key="12">
    <source>
        <dbReference type="Pfam" id="PF13793"/>
    </source>
</evidence>
<feature type="binding site" evidence="10">
    <location>
        <begin position="210"/>
        <end position="214"/>
    </location>
    <ligand>
        <name>D-ribose 5-phosphate</name>
        <dbReference type="ChEBI" id="CHEBI:78346"/>
    </ligand>
</feature>
<dbReference type="PANTHER" id="PTHR10210">
    <property type="entry name" value="RIBOSE-PHOSPHATE DIPHOSPHOKINASE FAMILY MEMBER"/>
    <property type="match status" value="1"/>
</dbReference>
<dbReference type="CDD" id="cd06223">
    <property type="entry name" value="PRTases_typeI"/>
    <property type="match status" value="1"/>
</dbReference>
<dbReference type="FunFam" id="3.40.50.2020:FF:000014">
    <property type="entry name" value="Ribose-phosphate pyrophosphokinase 1"/>
    <property type="match status" value="1"/>
</dbReference>
<dbReference type="AlphaFoldDB" id="A0A811T2S9"/>
<keyword evidence="4 10" id="KW-0545">Nucleotide biosynthesis</keyword>
<dbReference type="Gene3D" id="3.40.50.2020">
    <property type="match status" value="2"/>
</dbReference>
<dbReference type="GO" id="GO:0005524">
    <property type="term" value="F:ATP binding"/>
    <property type="evidence" value="ECO:0007669"/>
    <property type="project" value="UniProtKB-KW"/>
</dbReference>
<keyword evidence="6 10" id="KW-0418">Kinase</keyword>
<proteinExistence type="inferred from homology"/>
<evidence type="ECO:0000256" key="8">
    <source>
        <dbReference type="ARBA" id="ARBA00022842"/>
    </source>
</evidence>
<keyword evidence="7 10" id="KW-0067">ATP-binding</keyword>
<gene>
    <name evidence="10 13" type="primary">prs</name>
    <name evidence="13" type="ORF">CHKLHMKO_00123</name>
</gene>
<sequence length="277" mass="29905">MDIIGGCSSQLLASRIAEKIDGRLILAEFKTFPDGEQYTRLLDAVDDEVVIVQSTPTDSDFINLLQLIDACTDAKITAVIPYMGYARQDKQFKDGEAVSARAIARSLDVSRVITVNIHEDSILSYFNTRAESLDATNLLAEHLLDMDLPDPVIISPDKGAIYLARNAATVMGADYDYLEKKRLSGDTVAITPKKLDIKGMDVILIDDMISTGATMAEAIATFKSEASSLHAACVHPVLTENAVLRLFHAGVKDIISTDTIEKGVSKVSVASLIASAL</sequence>
<comment type="cofactor">
    <cofactor evidence="10">
        <name>Mg(2+)</name>
        <dbReference type="ChEBI" id="CHEBI:18420"/>
    </cofactor>
    <text evidence="10">Binds 2 Mg(2+) ions per subunit.</text>
</comment>
<dbReference type="Pfam" id="PF13793">
    <property type="entry name" value="Pribosyltran_N"/>
    <property type="match status" value="1"/>
</dbReference>
<dbReference type="GO" id="GO:0004749">
    <property type="term" value="F:ribose phosphate diphosphokinase activity"/>
    <property type="evidence" value="ECO:0007669"/>
    <property type="project" value="UniProtKB-UniRule"/>
</dbReference>
<dbReference type="SMART" id="SM01400">
    <property type="entry name" value="Pribosyltran_N"/>
    <property type="match status" value="1"/>
</dbReference>
<keyword evidence="5 10" id="KW-0547">Nucleotide-binding</keyword>
<feature type="binding site" evidence="10">
    <location>
        <position position="157"/>
    </location>
    <ligand>
        <name>Mg(2+)</name>
        <dbReference type="ChEBI" id="CHEBI:18420"/>
        <label>2</label>
    </ligand>
</feature>
<comment type="subcellular location">
    <subcellularLocation>
        <location evidence="10">Cytoplasm</location>
    </subcellularLocation>
</comment>
<feature type="binding site" evidence="10">
    <location>
        <begin position="34"/>
        <end position="36"/>
    </location>
    <ligand>
        <name>ATP</name>
        <dbReference type="ChEBI" id="CHEBI:30616"/>
    </ligand>
</feature>
<comment type="similarity">
    <text evidence="10">Belongs to the ribose-phosphate pyrophosphokinase family. Class III (archaeal) subfamily.</text>
</comment>
<dbReference type="GO" id="GO:0002189">
    <property type="term" value="C:ribose phosphate diphosphokinase complex"/>
    <property type="evidence" value="ECO:0007669"/>
    <property type="project" value="TreeGrafter"/>
</dbReference>
<dbReference type="InterPro" id="IPR037514">
    <property type="entry name" value="Rib-P_diPkinase_arc"/>
</dbReference>
<evidence type="ECO:0000256" key="9">
    <source>
        <dbReference type="ARBA" id="ARBA00049535"/>
    </source>
</evidence>
<keyword evidence="8 10" id="KW-0460">Magnesium</keyword>
<organism evidence="13 14">
    <name type="scientific">Candidatus Argoarchaeum ethanivorans</name>
    <dbReference type="NCBI Taxonomy" id="2608793"/>
    <lineage>
        <taxon>Archaea</taxon>
        <taxon>Methanobacteriati</taxon>
        <taxon>Methanobacteriota</taxon>
        <taxon>Stenosarchaea group</taxon>
        <taxon>Methanomicrobia</taxon>
        <taxon>Methanosarcinales</taxon>
        <taxon>Methanosarcinales incertae sedis</taxon>
        <taxon>GOM Arc I cluster</taxon>
        <taxon>Candidatus Argoarchaeum</taxon>
    </lineage>
</organism>
<dbReference type="HAMAP" id="MF_00583_A">
    <property type="entry name" value="RibP_PPkinase_A"/>
    <property type="match status" value="1"/>
</dbReference>
<dbReference type="Pfam" id="PF00156">
    <property type="entry name" value="Pribosyltran"/>
    <property type="match status" value="1"/>
</dbReference>
<dbReference type="NCBIfam" id="TIGR01251">
    <property type="entry name" value="ribP_PPkin"/>
    <property type="match status" value="1"/>
</dbReference>
<name>A0A811T2S9_9EURY</name>
<protein>
    <recommendedName>
        <fullName evidence="10">Ribose-phosphate pyrophosphokinase</fullName>
        <shortName evidence="10">RPPK</shortName>
        <ecNumber evidence="10">2.7.6.1</ecNumber>
    </recommendedName>
    <alternativeName>
        <fullName evidence="10">5-phospho-D-ribosyl alpha-1-diphosphate synthase</fullName>
    </alternativeName>
    <alternativeName>
        <fullName evidence="10">Phosphoribosyl diphosphate synthase</fullName>
    </alternativeName>
    <alternativeName>
        <fullName evidence="10">Phosphoribosyl pyrophosphate synthase</fullName>
        <shortName evidence="10">P-Rib-PP synthase</shortName>
        <shortName evidence="10">PRPP synthase</shortName>
        <shortName evidence="10">PRPPase</shortName>
    </alternativeName>
</protein>
<evidence type="ECO:0000256" key="2">
    <source>
        <dbReference type="ARBA" id="ARBA00022679"/>
    </source>
</evidence>
<comment type="catalytic activity">
    <reaction evidence="9 10">
        <text>D-ribose 5-phosphate + ATP = 5-phospho-alpha-D-ribose 1-diphosphate + AMP + H(+)</text>
        <dbReference type="Rhea" id="RHEA:15609"/>
        <dbReference type="ChEBI" id="CHEBI:15378"/>
        <dbReference type="ChEBI" id="CHEBI:30616"/>
        <dbReference type="ChEBI" id="CHEBI:58017"/>
        <dbReference type="ChEBI" id="CHEBI:78346"/>
        <dbReference type="ChEBI" id="CHEBI:456215"/>
        <dbReference type="EC" id="2.7.6.1"/>
    </reaction>
</comment>
<feature type="domain" description="Ribose-phosphate pyrophosphokinase N-terminal" evidence="12">
    <location>
        <begin position="1"/>
        <end position="108"/>
    </location>
</feature>
<dbReference type="GO" id="GO:0006164">
    <property type="term" value="P:purine nucleotide biosynthetic process"/>
    <property type="evidence" value="ECO:0007669"/>
    <property type="project" value="TreeGrafter"/>
</dbReference>
<comment type="pathway">
    <text evidence="10">Metabolic intermediate biosynthesis; 5-phospho-alpha-D-ribose 1-diphosphate biosynthesis; 5-phospho-alpha-D-ribose 1-diphosphate from D-ribose 5-phosphate (route I): step 1/1.</text>
</comment>
<feature type="binding site" evidence="10">
    <location>
        <begin position="87"/>
        <end position="88"/>
    </location>
    <ligand>
        <name>ATP</name>
        <dbReference type="ChEBI" id="CHEBI:30616"/>
    </ligand>
</feature>
<evidence type="ECO:0000256" key="3">
    <source>
        <dbReference type="ARBA" id="ARBA00022723"/>
    </source>
</evidence>
<dbReference type="EMBL" id="CAJHIO010000004">
    <property type="protein sequence ID" value="CAD6491424.1"/>
    <property type="molecule type" value="Genomic_DNA"/>
</dbReference>
<dbReference type="Proteomes" id="UP000610373">
    <property type="component" value="Unassembled WGS sequence"/>
</dbReference>
<dbReference type="PANTHER" id="PTHR10210:SF32">
    <property type="entry name" value="RIBOSE-PHOSPHATE PYROPHOSPHOKINASE 2"/>
    <property type="match status" value="1"/>
</dbReference>
<dbReference type="GO" id="GO:0000287">
    <property type="term" value="F:magnesium ion binding"/>
    <property type="evidence" value="ECO:0007669"/>
    <property type="project" value="UniProtKB-UniRule"/>
</dbReference>
<evidence type="ECO:0000256" key="6">
    <source>
        <dbReference type="ARBA" id="ARBA00022777"/>
    </source>
</evidence>
<dbReference type="UniPathway" id="UPA00087">
    <property type="reaction ID" value="UER00172"/>
</dbReference>
<accession>A0A811T2S9</accession>
<keyword evidence="1 10" id="KW-0963">Cytoplasm</keyword>
<comment type="function">
    <text evidence="10">Involved in the biosynthesis of the central metabolite phospho-alpha-D-ribosyl-1-pyrophosphate (PRPP) via the transfer of pyrophosphoryl group from ATP to 1-hydroxyl of ribose-5-phosphate (Rib-5-P).</text>
</comment>
<evidence type="ECO:0000259" key="11">
    <source>
        <dbReference type="Pfam" id="PF00156"/>
    </source>
</evidence>
<reference evidence="13" key="1">
    <citation type="submission" date="2020-10" db="EMBL/GenBank/DDBJ databases">
        <authorList>
            <person name="Hahn C.J."/>
            <person name="Laso-Perez R."/>
            <person name="Vulcano F."/>
            <person name="Vaziourakis K.-M."/>
            <person name="Stokke R."/>
            <person name="Steen I.H."/>
            <person name="Teske A."/>
            <person name="Boetius A."/>
            <person name="Liebeke M."/>
            <person name="Amann R."/>
            <person name="Knittel K."/>
        </authorList>
    </citation>
    <scope>NUCLEOTIDE SEQUENCE</scope>
    <source>
        <strain evidence="13">Gfbio:e3339647-f889-4370-9287-4fb5cb688e4c:AG392O15_GoMArc1</strain>
    </source>
</reference>
<dbReference type="SUPFAM" id="SSF53271">
    <property type="entry name" value="PRTase-like"/>
    <property type="match status" value="1"/>
</dbReference>
<keyword evidence="3 10" id="KW-0479">Metal-binding</keyword>
<dbReference type="InterPro" id="IPR005946">
    <property type="entry name" value="Rib-P_diPkinase"/>
</dbReference>
<evidence type="ECO:0000256" key="4">
    <source>
        <dbReference type="ARBA" id="ARBA00022727"/>
    </source>
</evidence>
<evidence type="ECO:0000313" key="13">
    <source>
        <dbReference type="EMBL" id="CAD6491424.1"/>
    </source>
</evidence>
<dbReference type="InterPro" id="IPR029099">
    <property type="entry name" value="Pribosyltran_N"/>
</dbReference>
<dbReference type="InterPro" id="IPR029057">
    <property type="entry name" value="PRTase-like"/>
</dbReference>
<dbReference type="EC" id="2.7.6.1" evidence="10"/>